<evidence type="ECO:0000256" key="3">
    <source>
        <dbReference type="ARBA" id="ARBA00022946"/>
    </source>
</evidence>
<evidence type="ECO:0000256" key="5">
    <source>
        <dbReference type="ARBA" id="ARBA00023128"/>
    </source>
</evidence>
<evidence type="ECO:0000313" key="9">
    <source>
        <dbReference type="EMBL" id="KAK3053043.1"/>
    </source>
</evidence>
<keyword evidence="6" id="KW-0687">Ribonucleoprotein</keyword>
<evidence type="ECO:0000256" key="7">
    <source>
        <dbReference type="ARBA" id="ARBA00035140"/>
    </source>
</evidence>
<accession>A0AAJ0G956</accession>
<evidence type="ECO:0000256" key="4">
    <source>
        <dbReference type="ARBA" id="ARBA00022980"/>
    </source>
</evidence>
<evidence type="ECO:0000256" key="8">
    <source>
        <dbReference type="SAM" id="MobiDB-lite"/>
    </source>
</evidence>
<dbReference type="GO" id="GO:0005763">
    <property type="term" value="C:mitochondrial small ribosomal subunit"/>
    <property type="evidence" value="ECO:0007669"/>
    <property type="project" value="TreeGrafter"/>
</dbReference>
<evidence type="ECO:0000313" key="10">
    <source>
        <dbReference type="Proteomes" id="UP001271007"/>
    </source>
</evidence>
<dbReference type="PANTHER" id="PTHR12810:SF0">
    <property type="entry name" value="SMALL RIBOSOMAL SUBUNIT PROTEIN MS29"/>
    <property type="match status" value="1"/>
</dbReference>
<protein>
    <recommendedName>
        <fullName evidence="7">Small ribosomal subunit protein mS29</fullName>
    </recommendedName>
</protein>
<organism evidence="9 10">
    <name type="scientific">Extremus antarcticus</name>
    <dbReference type="NCBI Taxonomy" id="702011"/>
    <lineage>
        <taxon>Eukaryota</taxon>
        <taxon>Fungi</taxon>
        <taxon>Dikarya</taxon>
        <taxon>Ascomycota</taxon>
        <taxon>Pezizomycotina</taxon>
        <taxon>Dothideomycetes</taxon>
        <taxon>Dothideomycetidae</taxon>
        <taxon>Mycosphaerellales</taxon>
        <taxon>Extremaceae</taxon>
        <taxon>Extremus</taxon>
    </lineage>
</organism>
<dbReference type="AlphaFoldDB" id="A0AAJ0G956"/>
<keyword evidence="4" id="KW-0689">Ribosomal protein</keyword>
<keyword evidence="5" id="KW-0496">Mitochondrion</keyword>
<keyword evidence="10" id="KW-1185">Reference proteome</keyword>
<proteinExistence type="inferred from homology"/>
<gene>
    <name evidence="9" type="ORF">LTR09_005669</name>
</gene>
<sequence>MASSICLRCLRRSLQSIESSHRAAFSTSASFSAAAPPKKQGAPGGTGARPPAAGERKALRKRIVLSNTNALQVEGLEDFTGDKLVRHEPGTVTLDKFRGQVLGLDDETVDALRALESFKSTQAWSLFRRPATLIRAETAQLANQLANAEGDGKEVSRMVIYGSPGSSRGSGKSVMLLQAHAMAFLKDWLVVHFPEAQDLTNAHTAYQPVTTPTGTIYIQTHYTAKLLANIARANQKLLSGLQLSQQHRLPIPVQANISLSRFVELGAQDPDLAWPIWQALWLELTTPSQSESKDGLQRPPVLVTMDGVDQAMRSSAYLDSETNPIHAHDLALPRHFMNLLSGQTKLPNGGMVLAATCDSNRAAASTMDHCLARISAIQNNAQPPHWDPFVAKDAKVEAALKDVQALKLPGLSKTEARGVMEYYARSGMFRHTVTEGMVSEKWTLAGSGIIGELERATIRARF</sequence>
<dbReference type="Proteomes" id="UP001271007">
    <property type="component" value="Unassembled WGS sequence"/>
</dbReference>
<comment type="subcellular location">
    <subcellularLocation>
        <location evidence="1">Mitochondrion</location>
    </subcellularLocation>
</comment>
<dbReference type="PANTHER" id="PTHR12810">
    <property type="entry name" value="MITOCHONDRIAL 28S RIBOSOMAL PROTEIN S29"/>
    <property type="match status" value="1"/>
</dbReference>
<dbReference type="InterPro" id="IPR019368">
    <property type="entry name" value="Ribosomal_mS29"/>
</dbReference>
<feature type="region of interest" description="Disordered" evidence="8">
    <location>
        <begin position="28"/>
        <end position="55"/>
    </location>
</feature>
<comment type="similarity">
    <text evidence="2">Belongs to the mitochondrion-specific ribosomal protein mS29 family.</text>
</comment>
<reference evidence="9" key="1">
    <citation type="submission" date="2023-04" db="EMBL/GenBank/DDBJ databases">
        <title>Black Yeasts Isolated from many extreme environments.</title>
        <authorList>
            <person name="Coleine C."/>
            <person name="Stajich J.E."/>
            <person name="Selbmann L."/>
        </authorList>
    </citation>
    <scope>NUCLEOTIDE SEQUENCE</scope>
    <source>
        <strain evidence="9">CCFEE 5312</strain>
    </source>
</reference>
<keyword evidence="3" id="KW-0809">Transit peptide</keyword>
<dbReference type="EMBL" id="JAWDJX010000017">
    <property type="protein sequence ID" value="KAK3053043.1"/>
    <property type="molecule type" value="Genomic_DNA"/>
</dbReference>
<evidence type="ECO:0000256" key="1">
    <source>
        <dbReference type="ARBA" id="ARBA00004173"/>
    </source>
</evidence>
<name>A0AAJ0G956_9PEZI</name>
<evidence type="ECO:0000256" key="6">
    <source>
        <dbReference type="ARBA" id="ARBA00023274"/>
    </source>
</evidence>
<evidence type="ECO:0000256" key="2">
    <source>
        <dbReference type="ARBA" id="ARBA00009863"/>
    </source>
</evidence>
<dbReference type="Pfam" id="PF10236">
    <property type="entry name" value="DAP3"/>
    <property type="match status" value="1"/>
</dbReference>
<feature type="compositionally biased region" description="Low complexity" evidence="8">
    <location>
        <begin position="28"/>
        <end position="41"/>
    </location>
</feature>
<dbReference type="GO" id="GO:0003735">
    <property type="term" value="F:structural constituent of ribosome"/>
    <property type="evidence" value="ECO:0007669"/>
    <property type="project" value="TreeGrafter"/>
</dbReference>
<comment type="caution">
    <text evidence="9">The sequence shown here is derived from an EMBL/GenBank/DDBJ whole genome shotgun (WGS) entry which is preliminary data.</text>
</comment>